<dbReference type="GO" id="GO:0003677">
    <property type="term" value="F:DNA binding"/>
    <property type="evidence" value="ECO:0007669"/>
    <property type="project" value="UniProtKB-KW"/>
</dbReference>
<dbReference type="InterPro" id="IPR049809">
    <property type="entry name" value="YehF/YfeS-like_WGR"/>
</dbReference>
<dbReference type="SUPFAM" id="SSF142921">
    <property type="entry name" value="WGR domain-like"/>
    <property type="match status" value="1"/>
</dbReference>
<accession>A0AAJ1X3Y4</accession>
<dbReference type="InterPro" id="IPR008893">
    <property type="entry name" value="WGR_domain"/>
</dbReference>
<evidence type="ECO:0000259" key="2">
    <source>
        <dbReference type="PROSITE" id="PS51977"/>
    </source>
</evidence>
<proteinExistence type="predicted"/>
<dbReference type="Gene3D" id="2.20.140.10">
    <property type="entry name" value="WGR domain"/>
    <property type="match status" value="1"/>
</dbReference>
<name>A0AAJ1X3Y4_9ACTN</name>
<dbReference type="PROSITE" id="PS51977">
    <property type="entry name" value="WGR"/>
    <property type="match status" value="1"/>
</dbReference>
<dbReference type="SMART" id="SM00773">
    <property type="entry name" value="WGR"/>
    <property type="match status" value="1"/>
</dbReference>
<protein>
    <submittedName>
        <fullName evidence="3">DNA-binding WGR domain protein</fullName>
    </submittedName>
</protein>
<dbReference type="EMBL" id="JAUTAN010000001">
    <property type="protein sequence ID" value="MDQ1106194.1"/>
    <property type="molecule type" value="Genomic_DNA"/>
</dbReference>
<evidence type="ECO:0000313" key="4">
    <source>
        <dbReference type="Proteomes" id="UP001239215"/>
    </source>
</evidence>
<feature type="compositionally biased region" description="Basic and acidic residues" evidence="1">
    <location>
        <begin position="121"/>
        <end position="133"/>
    </location>
</feature>
<dbReference type="RefSeq" id="WP_307203104.1">
    <property type="nucleotide sequence ID" value="NZ_JAUTAN010000001.1"/>
</dbReference>
<evidence type="ECO:0000256" key="1">
    <source>
        <dbReference type="SAM" id="MobiDB-lite"/>
    </source>
</evidence>
<keyword evidence="3" id="KW-0238">DNA-binding</keyword>
<sequence length="691" mass="72382">MEMRRFELVDGSADKFWSIGVEGARVVVHYGRNGTNGQVKEKTHGSAGDAAADAAKQVAAKVKKGYVEAGSGAAPASASTPATSAPAASAPAASTPATSAPAAPTVGPPAPAAATPTSPPEVDRDVPEPKAFEPGDLGFRWHPLELAALPEGPAAPAADPEGSPQDVVAACEAAAEAHVVADTSDYRRHEWVASPPFAGVPGELTARWWRTYMREHVPEVHENGRWRPVTSAEWQQARVEGRKLKEYGGHLDQRQRRARAAEVVLDAAAALPPGLTDLTGGVQFCNLDDVSAIAVDLVTDGRAAVLERVTSRVALEWAPALRALVPDLTAAEVDAALDRTRARWAEEGTPRFIDPDLQPALLRSVLLASPDEHADLVAGMTVGSDGYLSFAHLGRLVAAAVRLPDAESRRALWDRVVDASETDGLQVADTAPLPPALAIGLFGGPMFERAVAVVCLKGRAGEAVALAQRLAARVDGPGAVPGMLRLLARSKAGTVARDWLVAHRGLLAAYEGPLDRAEREALAGLVREILVVDPGFAPLHPAMVAVVEEVRRLAALPVLGADGAMPTWWTEAVAAEEAAEVVPSKIKVPKKLPVWTGALPPVRVTDGEDEARLDAVATAAVLGSAMRSALDPTLAPRPLVAAVRERMSASARDAVGSGLLRGFLGNGGASGERARCSWRRGSWGRRGTSRS</sequence>
<gene>
    <name evidence="3" type="ORF">QE405_003478</name>
</gene>
<feature type="compositionally biased region" description="Low complexity" evidence="1">
    <location>
        <begin position="69"/>
        <end position="105"/>
    </location>
</feature>
<reference evidence="3" key="1">
    <citation type="submission" date="2023-07" db="EMBL/GenBank/DDBJ databases">
        <title>Functional and genomic diversity of the sorghum phyllosphere microbiome.</title>
        <authorList>
            <person name="Shade A."/>
        </authorList>
    </citation>
    <scope>NUCLEOTIDE SEQUENCE</scope>
    <source>
        <strain evidence="3">SORGH_AS_1067</strain>
    </source>
</reference>
<evidence type="ECO:0000313" key="3">
    <source>
        <dbReference type="EMBL" id="MDQ1106194.1"/>
    </source>
</evidence>
<feature type="region of interest" description="Disordered" evidence="1">
    <location>
        <begin position="68"/>
        <end position="137"/>
    </location>
</feature>
<feature type="domain" description="WGR" evidence="2">
    <location>
        <begin position="1"/>
        <end position="80"/>
    </location>
</feature>
<organism evidence="3 4">
    <name type="scientific">Nocardioides zeae</name>
    <dbReference type="NCBI Taxonomy" id="1457234"/>
    <lineage>
        <taxon>Bacteria</taxon>
        <taxon>Bacillati</taxon>
        <taxon>Actinomycetota</taxon>
        <taxon>Actinomycetes</taxon>
        <taxon>Propionibacteriales</taxon>
        <taxon>Nocardioidaceae</taxon>
        <taxon>Nocardioides</taxon>
    </lineage>
</organism>
<dbReference type="Proteomes" id="UP001239215">
    <property type="component" value="Unassembled WGS sequence"/>
</dbReference>
<dbReference type="AlphaFoldDB" id="A0AAJ1X3Y4"/>
<dbReference type="Pfam" id="PF05406">
    <property type="entry name" value="WGR"/>
    <property type="match status" value="1"/>
</dbReference>
<dbReference type="InterPro" id="IPR036930">
    <property type="entry name" value="WGR_dom_sf"/>
</dbReference>
<comment type="caution">
    <text evidence="3">The sequence shown here is derived from an EMBL/GenBank/DDBJ whole genome shotgun (WGS) entry which is preliminary data.</text>
</comment>
<dbReference type="CDD" id="cd07996">
    <property type="entry name" value="WGR_MMR_like"/>
    <property type="match status" value="1"/>
</dbReference>